<evidence type="ECO:0000259" key="1">
    <source>
        <dbReference type="Pfam" id="PF13421"/>
    </source>
</evidence>
<dbReference type="EMBL" id="CP002542">
    <property type="protein sequence ID" value="AEA44558.1"/>
    <property type="molecule type" value="Genomic_DNA"/>
</dbReference>
<dbReference type="AlphaFoldDB" id="F2IEL9"/>
<evidence type="ECO:0000313" key="3">
    <source>
        <dbReference type="EMBL" id="AEA44558.1"/>
    </source>
</evidence>
<dbReference type="HOGENOM" id="CLU_037108_0_0_10"/>
<dbReference type="PANTHER" id="PTHR37826">
    <property type="entry name" value="FLOTILLIN BAND_7_5 DOMAIN PROTEIN"/>
    <property type="match status" value="1"/>
</dbReference>
<dbReference type="OrthoDB" id="9764015at2"/>
<evidence type="ECO:0000259" key="2">
    <source>
        <dbReference type="Pfam" id="PF14237"/>
    </source>
</evidence>
<dbReference type="STRING" id="755732.Fluta_2574"/>
<reference evidence="4" key="2">
    <citation type="submission" date="2011-02" db="EMBL/GenBank/DDBJ databases">
        <title>The complete genome of Fluviicola taffensis DSM 16823.</title>
        <authorList>
            <consortium name="US DOE Joint Genome Institute (JGI-PGF)"/>
            <person name="Lucas S."/>
            <person name="Copeland A."/>
            <person name="Lapidus A."/>
            <person name="Bruce D."/>
            <person name="Goodwin L."/>
            <person name="Pitluck S."/>
            <person name="Kyrpides N."/>
            <person name="Mavromatis K."/>
            <person name="Ivanova N."/>
            <person name="Mikhailova N."/>
            <person name="Pagani I."/>
            <person name="Chertkov O."/>
            <person name="Detter J.C."/>
            <person name="Han C."/>
            <person name="Tapia R."/>
            <person name="Land M."/>
            <person name="Hauser L."/>
            <person name="Markowitz V."/>
            <person name="Cheng J.-F."/>
            <person name="Hugenholtz P."/>
            <person name="Woyke T."/>
            <person name="Wu D."/>
            <person name="Tindall B."/>
            <person name="Pomrenke H.G."/>
            <person name="Brambilla E."/>
            <person name="Klenk H.-P."/>
            <person name="Eisen J.A."/>
        </authorList>
    </citation>
    <scope>NUCLEOTIDE SEQUENCE [LARGE SCALE GENOMIC DNA]</scope>
    <source>
        <strain evidence="4">DSM 16823 / RW262 / RW262</strain>
    </source>
</reference>
<feature type="domain" description="GYF" evidence="2">
    <location>
        <begin position="307"/>
        <end position="356"/>
    </location>
</feature>
<keyword evidence="4" id="KW-1185">Reference proteome</keyword>
<organism evidence="3 4">
    <name type="scientific">Fluviicola taffensis (strain DSM 16823 / NCIMB 13979 / RW262)</name>
    <dbReference type="NCBI Taxonomy" id="755732"/>
    <lineage>
        <taxon>Bacteria</taxon>
        <taxon>Pseudomonadati</taxon>
        <taxon>Bacteroidota</taxon>
        <taxon>Flavobacteriia</taxon>
        <taxon>Flavobacteriales</taxon>
        <taxon>Crocinitomicaceae</taxon>
        <taxon>Fluviicola</taxon>
    </lineage>
</organism>
<dbReference type="Gene3D" id="3.30.479.30">
    <property type="entry name" value="Band 7 domain"/>
    <property type="match status" value="1"/>
</dbReference>
<dbReference type="SUPFAM" id="SSF117892">
    <property type="entry name" value="Band 7/SPFH domain"/>
    <property type="match status" value="1"/>
</dbReference>
<evidence type="ECO:0000313" key="4">
    <source>
        <dbReference type="Proteomes" id="UP000007463"/>
    </source>
</evidence>
<gene>
    <name evidence="3" type="ordered locus">Fluta_2574</name>
</gene>
<dbReference type="CDD" id="cd03408">
    <property type="entry name" value="SPFH_like_u1"/>
    <property type="match status" value="1"/>
</dbReference>
<dbReference type="Pfam" id="PF14237">
    <property type="entry name" value="GYF_2"/>
    <property type="match status" value="1"/>
</dbReference>
<dbReference type="PANTHER" id="PTHR37826:SF2">
    <property type="entry name" value="ZINC-RIBBON DOMAIN-CONTAINING PROTEIN"/>
    <property type="match status" value="1"/>
</dbReference>
<dbReference type="InterPro" id="IPR025640">
    <property type="entry name" value="GYF_2"/>
</dbReference>
<accession>F2IEL9</accession>
<proteinExistence type="predicted"/>
<reference evidence="3 4" key="1">
    <citation type="journal article" date="2011" name="Stand. Genomic Sci.">
        <title>Complete genome sequence of the gliding freshwater bacterium Fluviicola taffensis type strain (RW262).</title>
        <authorList>
            <person name="Woyke T."/>
            <person name="Chertkov O."/>
            <person name="Lapidus A."/>
            <person name="Nolan M."/>
            <person name="Lucas S."/>
            <person name="Del Rio T.G."/>
            <person name="Tice H."/>
            <person name="Cheng J.F."/>
            <person name="Tapia R."/>
            <person name="Han C."/>
            <person name="Goodwin L."/>
            <person name="Pitluck S."/>
            <person name="Liolios K."/>
            <person name="Pagani I."/>
            <person name="Ivanova N."/>
            <person name="Huntemann M."/>
            <person name="Mavromatis K."/>
            <person name="Mikhailova N."/>
            <person name="Pati A."/>
            <person name="Chen A."/>
            <person name="Palaniappan K."/>
            <person name="Land M."/>
            <person name="Hauser L."/>
            <person name="Brambilla E.M."/>
            <person name="Rohde M."/>
            <person name="Mwirichia R."/>
            <person name="Sikorski J."/>
            <person name="Tindall B.J."/>
            <person name="Goker M."/>
            <person name="Bristow J."/>
            <person name="Eisen J.A."/>
            <person name="Markowitz V."/>
            <person name="Hugenholtz P."/>
            <person name="Klenk H.P."/>
            <person name="Kyrpides N.C."/>
        </authorList>
    </citation>
    <scope>NUCLEOTIDE SEQUENCE [LARGE SCALE GENOMIC DNA]</scope>
    <source>
        <strain evidence="4">DSM 16823 / RW262 / RW262</strain>
    </source>
</reference>
<dbReference type="eggNOG" id="COG4260">
    <property type="taxonomic scope" value="Bacteria"/>
</dbReference>
<name>F2IEL9_FLUTR</name>
<dbReference type="KEGG" id="fte:Fluta_2574"/>
<dbReference type="Pfam" id="PF13421">
    <property type="entry name" value="Band_7_1"/>
    <property type="match status" value="1"/>
</dbReference>
<dbReference type="RefSeq" id="WP_013687328.1">
    <property type="nucleotide sequence ID" value="NC_015321.1"/>
</dbReference>
<feature type="domain" description="SPFH" evidence="1">
    <location>
        <begin position="26"/>
        <end position="234"/>
    </location>
</feature>
<dbReference type="InterPro" id="IPR033880">
    <property type="entry name" value="SPFH_YdjI"/>
</dbReference>
<dbReference type="Proteomes" id="UP000007463">
    <property type="component" value="Chromosome"/>
</dbReference>
<dbReference type="InterPro" id="IPR036013">
    <property type="entry name" value="Band_7/SPFH_dom_sf"/>
</dbReference>
<protein>
    <submittedName>
        <fullName evidence="3">Putative virion core protein (Lumpy skin disease virus)-like protein</fullName>
    </submittedName>
</protein>
<sequence length="370" mass="41130">MGLFDKIKNEFIDIIEWNDETNDTIVWKFPRYQNEIKMKAKLTVRESQQAVFLNEGKMADVFEPGMHTLETQNMPILATLKGWKYGFDSPFKADVFFVSTKQFLDQRWGTKNAITIDDERFGMIELRAFGSFAYRVTDAGKFLKEVSGTDSEFTTDEINGQLRSLIMSKFSNLVASGNIPIDKIAANIDDLSKLCHEKMNEDFEEYGLKITKFLLENVSMPDDIKKEIFEYSRLNRIDMQKLTQFKAANSIEAAVSNPGIGGMGVGMGVGMGMGNMVANSMSQAMNSPQATPPSAGTPPPLPQASAYFVAVNGQQNGPFTLEILASMVQNGTFKRDSKVWKNGMASWLDAGGVDELGALFQNEPPPLPPM</sequence>